<dbReference type="InterPro" id="IPR012902">
    <property type="entry name" value="N_methyl_site"/>
</dbReference>
<evidence type="ECO:0000256" key="2">
    <source>
        <dbReference type="ARBA" id="ARBA00022481"/>
    </source>
</evidence>
<dbReference type="EMBL" id="JACHHT010000002">
    <property type="protein sequence ID" value="MBB6522712.1"/>
    <property type="molecule type" value="Genomic_DNA"/>
</dbReference>
<proteinExistence type="inferred from homology"/>
<evidence type="ECO:0000313" key="5">
    <source>
        <dbReference type="EMBL" id="MBB6522712.1"/>
    </source>
</evidence>
<reference evidence="5 6" key="1">
    <citation type="submission" date="2020-08" db="EMBL/GenBank/DDBJ databases">
        <title>Genomic Encyclopedia of Type Strains, Phase IV (KMG-IV): sequencing the most valuable type-strain genomes for metagenomic binning, comparative biology and taxonomic classification.</title>
        <authorList>
            <person name="Goeker M."/>
        </authorList>
    </citation>
    <scope>NUCLEOTIDE SEQUENCE [LARGE SCALE GENOMIC DNA]</scope>
    <source>
        <strain evidence="5 6">DSM 22368</strain>
    </source>
</reference>
<keyword evidence="6" id="KW-1185">Reference proteome</keyword>
<dbReference type="PANTHER" id="PTHR30093:SF34">
    <property type="entry name" value="PREPILIN PEPTIDASE-DEPENDENT PROTEIN D"/>
    <property type="match status" value="1"/>
</dbReference>
<keyword evidence="2" id="KW-0488">Methylation</keyword>
<dbReference type="Pfam" id="PF00114">
    <property type="entry name" value="Pilin"/>
    <property type="match status" value="1"/>
</dbReference>
<dbReference type="InterPro" id="IPR001082">
    <property type="entry name" value="Pilin"/>
</dbReference>
<keyword evidence="4" id="KW-0472">Membrane</keyword>
<name>A0A7X0JV46_9GAMM</name>
<dbReference type="InterPro" id="IPR045584">
    <property type="entry name" value="Pilin-like"/>
</dbReference>
<protein>
    <submittedName>
        <fullName evidence="5">Type IV pilus assembly protein PilA</fullName>
    </submittedName>
</protein>
<sequence>MMKTVQKGFTLIELMIVVAIIGILAAVALPAYQDYTSRTKMSEPVALLSGLKIDVSAYFTDTGKLPTLASLVEYAGPKVTAGKYVADLTGATAGTFIAEMKDGIGNNINQTKVQLTFSTDANGLLVHTCGKAGSNPVPKKYLPADCRDGY</sequence>
<keyword evidence="4" id="KW-0812">Transmembrane</keyword>
<dbReference type="AlphaFoldDB" id="A0A7X0JV46"/>
<comment type="caution">
    <text evidence="5">The sequence shown here is derived from an EMBL/GenBank/DDBJ whole genome shotgun (WGS) entry which is preliminary data.</text>
</comment>
<gene>
    <name evidence="5" type="ORF">HNR48_002997</name>
</gene>
<evidence type="ECO:0000256" key="3">
    <source>
        <dbReference type="RuleBase" id="RU000389"/>
    </source>
</evidence>
<keyword evidence="3" id="KW-0281">Fimbrium</keyword>
<evidence type="ECO:0000313" key="6">
    <source>
        <dbReference type="Proteomes" id="UP000528457"/>
    </source>
</evidence>
<evidence type="ECO:0000256" key="1">
    <source>
        <dbReference type="ARBA" id="ARBA00005233"/>
    </source>
</evidence>
<dbReference type="Proteomes" id="UP000528457">
    <property type="component" value="Unassembled WGS sequence"/>
</dbReference>
<dbReference type="InParanoid" id="A0A7X0JV46"/>
<dbReference type="PANTHER" id="PTHR30093">
    <property type="entry name" value="GENERAL SECRETION PATHWAY PROTEIN G"/>
    <property type="match status" value="1"/>
</dbReference>
<organism evidence="5 6">
    <name type="scientific">Pseudoteredinibacter isoporae</name>
    <dbReference type="NCBI Taxonomy" id="570281"/>
    <lineage>
        <taxon>Bacteria</taxon>
        <taxon>Pseudomonadati</taxon>
        <taxon>Pseudomonadota</taxon>
        <taxon>Gammaproteobacteria</taxon>
        <taxon>Cellvibrionales</taxon>
        <taxon>Cellvibrionaceae</taxon>
        <taxon>Pseudoteredinibacter</taxon>
    </lineage>
</organism>
<dbReference type="GO" id="GO:0007155">
    <property type="term" value="P:cell adhesion"/>
    <property type="evidence" value="ECO:0007669"/>
    <property type="project" value="InterPro"/>
</dbReference>
<accession>A0A7X0JV46</accession>
<dbReference type="PROSITE" id="PS00409">
    <property type="entry name" value="PROKAR_NTER_METHYL"/>
    <property type="match status" value="1"/>
</dbReference>
<dbReference type="Gene3D" id="3.30.700.10">
    <property type="entry name" value="Glycoprotein, Type 4 Pilin"/>
    <property type="match status" value="1"/>
</dbReference>
<keyword evidence="4" id="KW-1133">Transmembrane helix</keyword>
<dbReference type="FunCoup" id="A0A7X0JV46">
    <property type="interactions" value="30"/>
</dbReference>
<feature type="transmembrane region" description="Helical" evidence="4">
    <location>
        <begin position="12"/>
        <end position="32"/>
    </location>
</feature>
<dbReference type="GO" id="GO:0009289">
    <property type="term" value="C:pilus"/>
    <property type="evidence" value="ECO:0007669"/>
    <property type="project" value="InterPro"/>
</dbReference>
<evidence type="ECO:0000256" key="4">
    <source>
        <dbReference type="SAM" id="Phobius"/>
    </source>
</evidence>
<comment type="similarity">
    <text evidence="1 3">Belongs to the N-Me-Phe pilin family.</text>
</comment>
<dbReference type="Pfam" id="PF07963">
    <property type="entry name" value="N_methyl"/>
    <property type="match status" value="1"/>
</dbReference>
<dbReference type="NCBIfam" id="TIGR02532">
    <property type="entry name" value="IV_pilin_GFxxxE"/>
    <property type="match status" value="1"/>
</dbReference>
<dbReference type="SUPFAM" id="SSF54523">
    <property type="entry name" value="Pili subunits"/>
    <property type="match status" value="1"/>
</dbReference>